<gene>
    <name evidence="2" type="ORF">SAMN04488024_101706</name>
</gene>
<dbReference type="InterPro" id="IPR039375">
    <property type="entry name" value="NodN-like"/>
</dbReference>
<evidence type="ECO:0000313" key="2">
    <source>
        <dbReference type="EMBL" id="SDC27694.1"/>
    </source>
</evidence>
<dbReference type="SUPFAM" id="SSF54637">
    <property type="entry name" value="Thioesterase/thiol ester dehydrase-isomerase"/>
    <property type="match status" value="1"/>
</dbReference>
<dbReference type="AlphaFoldDB" id="A0A1G6K9P4"/>
<dbReference type="InterPro" id="IPR029069">
    <property type="entry name" value="HotDog_dom_sf"/>
</dbReference>
<name>A0A1G6K9P4_9SPHI</name>
<accession>A0A1G6K9P4</accession>
<evidence type="ECO:0000313" key="3">
    <source>
        <dbReference type="Proteomes" id="UP000199455"/>
    </source>
</evidence>
<protein>
    <submittedName>
        <fullName evidence="2">Acyl dehydratase</fullName>
    </submittedName>
</protein>
<proteinExistence type="predicted"/>
<dbReference type="Pfam" id="PF01575">
    <property type="entry name" value="MaoC_dehydratas"/>
    <property type="match status" value="1"/>
</dbReference>
<keyword evidence="3" id="KW-1185">Reference proteome</keyword>
<organism evidence="2 3">
    <name type="scientific">Pedobacter soli</name>
    <dbReference type="NCBI Taxonomy" id="390242"/>
    <lineage>
        <taxon>Bacteria</taxon>
        <taxon>Pseudomonadati</taxon>
        <taxon>Bacteroidota</taxon>
        <taxon>Sphingobacteriia</taxon>
        <taxon>Sphingobacteriales</taxon>
        <taxon>Sphingobacteriaceae</taxon>
        <taxon>Pedobacter</taxon>
    </lineage>
</organism>
<dbReference type="EMBL" id="FMZH01000001">
    <property type="protein sequence ID" value="SDC27694.1"/>
    <property type="molecule type" value="Genomic_DNA"/>
</dbReference>
<dbReference type="Gene3D" id="3.10.129.10">
    <property type="entry name" value="Hotdog Thioesterase"/>
    <property type="match status" value="1"/>
</dbReference>
<dbReference type="InterPro" id="IPR002539">
    <property type="entry name" value="MaoC-like_dom"/>
</dbReference>
<sequence>MQIITSHAEFEQYLDKELGVSSWHTITQEQINKFADATLDHQWIHVDEERAQNEGPFKAIIAHGYLTLSLIPFLWKQIVEIRNLKMEINYGIENLRFAQAVTVNSKVRLKAKLASIINLRGVTKVNMGIEMEIEGQKKPAFNGEVVFLYHFES</sequence>
<dbReference type="STRING" id="390242.SAMN04488024_101706"/>
<dbReference type="Proteomes" id="UP000199455">
    <property type="component" value="Unassembled WGS sequence"/>
</dbReference>
<evidence type="ECO:0000259" key="1">
    <source>
        <dbReference type="Pfam" id="PF01575"/>
    </source>
</evidence>
<dbReference type="PANTHER" id="PTHR42993:SF1">
    <property type="entry name" value="MAOC-LIKE DEHYDRATASE DOMAIN-CONTAINING PROTEIN"/>
    <property type="match status" value="1"/>
</dbReference>
<reference evidence="3" key="1">
    <citation type="submission" date="2016-10" db="EMBL/GenBank/DDBJ databases">
        <authorList>
            <person name="Varghese N."/>
            <person name="Submissions S."/>
        </authorList>
    </citation>
    <scope>NUCLEOTIDE SEQUENCE [LARGE SCALE GENOMIC DNA]</scope>
    <source>
        <strain evidence="3">DSM 18609</strain>
    </source>
</reference>
<dbReference type="RefSeq" id="WP_090764553.1">
    <property type="nucleotide sequence ID" value="NZ_FMZH01000001.1"/>
</dbReference>
<dbReference type="PANTHER" id="PTHR42993">
    <property type="entry name" value="MAOC-LIKE DEHYDRATASE DOMAIN-CONTAINING PROTEIN"/>
    <property type="match status" value="1"/>
</dbReference>
<dbReference type="CDD" id="cd03450">
    <property type="entry name" value="NodN"/>
    <property type="match status" value="1"/>
</dbReference>
<feature type="domain" description="MaoC-like" evidence="1">
    <location>
        <begin position="10"/>
        <end position="128"/>
    </location>
</feature>